<evidence type="ECO:0000313" key="7">
    <source>
        <dbReference type="EMBL" id="GAA4617490.1"/>
    </source>
</evidence>
<dbReference type="Pfam" id="PF07992">
    <property type="entry name" value="Pyr_redox_2"/>
    <property type="match status" value="1"/>
</dbReference>
<dbReference type="PANTHER" id="PTHR43014:SF2">
    <property type="entry name" value="MERCURIC REDUCTASE"/>
    <property type="match status" value="1"/>
</dbReference>
<dbReference type="Proteomes" id="UP001500212">
    <property type="component" value="Unassembled WGS sequence"/>
</dbReference>
<dbReference type="PANTHER" id="PTHR43014">
    <property type="entry name" value="MERCURIC REDUCTASE"/>
    <property type="match status" value="1"/>
</dbReference>
<dbReference type="InterPro" id="IPR004099">
    <property type="entry name" value="Pyr_nucl-diS_OxRdtase_dimer"/>
</dbReference>
<dbReference type="Pfam" id="PF02852">
    <property type="entry name" value="Pyr_redox_dim"/>
    <property type="match status" value="1"/>
</dbReference>
<evidence type="ECO:0000259" key="6">
    <source>
        <dbReference type="Pfam" id="PF07992"/>
    </source>
</evidence>
<dbReference type="RefSeq" id="WP_345365730.1">
    <property type="nucleotide sequence ID" value="NZ_BAABHJ010000040.1"/>
</dbReference>
<evidence type="ECO:0000256" key="3">
    <source>
        <dbReference type="ARBA" id="ARBA00022630"/>
    </source>
</evidence>
<organism evidence="7 8">
    <name type="scientific">Actinoallomurus liliacearum</name>
    <dbReference type="NCBI Taxonomy" id="1080073"/>
    <lineage>
        <taxon>Bacteria</taxon>
        <taxon>Bacillati</taxon>
        <taxon>Actinomycetota</taxon>
        <taxon>Actinomycetes</taxon>
        <taxon>Streptosporangiales</taxon>
        <taxon>Thermomonosporaceae</taxon>
        <taxon>Actinoallomurus</taxon>
    </lineage>
</organism>
<evidence type="ECO:0000256" key="1">
    <source>
        <dbReference type="ARBA" id="ARBA00001974"/>
    </source>
</evidence>
<comment type="similarity">
    <text evidence="2">Belongs to the class-I pyridine nucleotide-disulfide oxidoreductase family.</text>
</comment>
<dbReference type="SUPFAM" id="SSF51905">
    <property type="entry name" value="FAD/NAD(P)-binding domain"/>
    <property type="match status" value="1"/>
</dbReference>
<keyword evidence="8" id="KW-1185">Reference proteome</keyword>
<feature type="domain" description="FAD/NAD(P)-binding" evidence="6">
    <location>
        <begin position="4"/>
        <end position="311"/>
    </location>
</feature>
<accession>A0ABP8TVJ2</accession>
<sequence length="440" mass="46905">MDVDVIVIGLGPGGEEVAGGLAAAGLAVVGIEDRLVGGECPYWGCIPSKMMIRAADLLAEARRVPGMAGEAEVRPSWAPVAKRLREATDDWDDKVAADRFTGKGGTLVRGKGRITGPGEVTVEDRVFRARKGIVISNGTAPSIPPIDGLRDTPYWTNREAIEATEVPESLIVLGGGAIGAELAQVFARFGSRVTVVEALPRLLSVEEPEAGDLLREVFEAEGITVRTGAKVERVRHDADGFVLNDDLRAERLLVATGRRTDLKALGVAAVGLDEDARFVDVDDRLRAADGVWALGDVTGKGAFTHVSVYQARIVLREILGQDGPPADYRALPRVTFTDPEIGAVGLTEQQARDRGMDVRVYRTDLAKSARGWIHGAEGFIKLIEHDGVLVGATSAGPVGGEVLGALAVAVHGEVPVERLRHMIYAYPTFHRAIEAALLED</sequence>
<reference evidence="8" key="1">
    <citation type="journal article" date="2019" name="Int. J. Syst. Evol. Microbiol.">
        <title>The Global Catalogue of Microorganisms (GCM) 10K type strain sequencing project: providing services to taxonomists for standard genome sequencing and annotation.</title>
        <authorList>
            <consortium name="The Broad Institute Genomics Platform"/>
            <consortium name="The Broad Institute Genome Sequencing Center for Infectious Disease"/>
            <person name="Wu L."/>
            <person name="Ma J."/>
        </authorList>
    </citation>
    <scope>NUCLEOTIDE SEQUENCE [LARGE SCALE GENOMIC DNA]</scope>
    <source>
        <strain evidence="8">JCM 17938</strain>
    </source>
</reference>
<dbReference type="InterPro" id="IPR016156">
    <property type="entry name" value="FAD/NAD-linked_Rdtase_dimer_sf"/>
</dbReference>
<dbReference type="InterPro" id="IPR023753">
    <property type="entry name" value="FAD/NAD-binding_dom"/>
</dbReference>
<keyword evidence="3" id="KW-0285">Flavoprotein</keyword>
<dbReference type="InterPro" id="IPR001100">
    <property type="entry name" value="Pyr_nuc-diS_OxRdtase"/>
</dbReference>
<dbReference type="PRINTS" id="PR00368">
    <property type="entry name" value="FADPNR"/>
</dbReference>
<dbReference type="Gene3D" id="3.50.50.60">
    <property type="entry name" value="FAD/NAD(P)-binding domain"/>
    <property type="match status" value="2"/>
</dbReference>
<protein>
    <submittedName>
        <fullName evidence="7">NAD(P)/FAD-dependent oxidoreductase</fullName>
    </submittedName>
</protein>
<comment type="cofactor">
    <cofactor evidence="1">
        <name>FAD</name>
        <dbReference type="ChEBI" id="CHEBI:57692"/>
    </cofactor>
</comment>
<dbReference type="Gene3D" id="3.30.390.30">
    <property type="match status" value="1"/>
</dbReference>
<comment type="caution">
    <text evidence="7">The sequence shown here is derived from an EMBL/GenBank/DDBJ whole genome shotgun (WGS) entry which is preliminary data.</text>
</comment>
<dbReference type="EMBL" id="BAABHJ010000040">
    <property type="protein sequence ID" value="GAA4617490.1"/>
    <property type="molecule type" value="Genomic_DNA"/>
</dbReference>
<dbReference type="PIRSF" id="PIRSF000350">
    <property type="entry name" value="Mercury_reductase_MerA"/>
    <property type="match status" value="1"/>
</dbReference>
<evidence type="ECO:0000313" key="8">
    <source>
        <dbReference type="Proteomes" id="UP001500212"/>
    </source>
</evidence>
<dbReference type="PRINTS" id="PR00411">
    <property type="entry name" value="PNDRDTASEI"/>
</dbReference>
<feature type="domain" description="Pyridine nucleotide-disulphide oxidoreductase dimerisation" evidence="5">
    <location>
        <begin position="332"/>
        <end position="435"/>
    </location>
</feature>
<name>A0ABP8TVJ2_9ACTN</name>
<dbReference type="SUPFAM" id="SSF55424">
    <property type="entry name" value="FAD/NAD-linked reductases, dimerisation (C-terminal) domain"/>
    <property type="match status" value="1"/>
</dbReference>
<evidence type="ECO:0000259" key="5">
    <source>
        <dbReference type="Pfam" id="PF02852"/>
    </source>
</evidence>
<evidence type="ECO:0000256" key="2">
    <source>
        <dbReference type="ARBA" id="ARBA00007532"/>
    </source>
</evidence>
<keyword evidence="4" id="KW-0274">FAD</keyword>
<dbReference type="InterPro" id="IPR036188">
    <property type="entry name" value="FAD/NAD-bd_sf"/>
</dbReference>
<gene>
    <name evidence="7" type="ORF">GCM10023195_78100</name>
</gene>
<proteinExistence type="inferred from homology"/>
<evidence type="ECO:0000256" key="4">
    <source>
        <dbReference type="ARBA" id="ARBA00022827"/>
    </source>
</evidence>